<name>A0AAD9HXN7_9PEZI</name>
<dbReference type="AlphaFoldDB" id="A0AAD9HXN7"/>
<protein>
    <recommendedName>
        <fullName evidence="4">Peroxin 11C</fullName>
    </recommendedName>
</protein>
<comment type="caution">
    <text evidence="2">The sequence shown here is derived from an EMBL/GenBank/DDBJ whole genome shotgun (WGS) entry which is preliminary data.</text>
</comment>
<sequence length="339" mass="36190">MAEPATTSPTVPPTPPSPSSPAPLDAALLRPAEPTGPLRAAAARTDAFLAHLNRCLATPSGIDTVLLFVCYTSRLAAAVLPRLSRSALRRSARERLALPPPPAALVSSLAPPAVAKGDAGRGGGPAARALRLSLRLKALSLLLSEARMNLRLWALLGMYFWGRGLLMKLRRARRTGAAPQHNQPAAAGGPGEEKPTKEEREDAAADTAVAWLQLATCVVFQALENGAYLSAKGVLGWSPAAQARAYKWSARFWAVYTGVELGRLAGEALRDRDRDRDRDRPRGAGQTAAWRAQVARNLAWAPLTVHWSMDEGFVGEAMVGLLGSVPGLIQMRALWRDTA</sequence>
<dbReference type="PANTHER" id="PTHR12652:SF25">
    <property type="entry name" value="MICROBODY (PEROXISOME) PROLIFERATION PROTEIN PEROXIN 11C (EUROFUNG)"/>
    <property type="match status" value="1"/>
</dbReference>
<reference evidence="2" key="1">
    <citation type="journal article" date="2023" name="Mol. Plant Microbe Interact.">
        <title>Elucidating the Obligate Nature and Biological Capacity of an Invasive Fungal Corn Pathogen.</title>
        <authorList>
            <person name="MacCready J.S."/>
            <person name="Roggenkamp E.M."/>
            <person name="Gdanetz K."/>
            <person name="Chilvers M.I."/>
        </authorList>
    </citation>
    <scope>NUCLEOTIDE SEQUENCE</scope>
    <source>
        <strain evidence="2">PM02</strain>
    </source>
</reference>
<evidence type="ECO:0000313" key="2">
    <source>
        <dbReference type="EMBL" id="KAK2066657.1"/>
    </source>
</evidence>
<dbReference type="Proteomes" id="UP001217918">
    <property type="component" value="Unassembled WGS sequence"/>
</dbReference>
<feature type="compositionally biased region" description="Pro residues" evidence="1">
    <location>
        <begin position="10"/>
        <end position="21"/>
    </location>
</feature>
<feature type="compositionally biased region" description="Basic and acidic residues" evidence="1">
    <location>
        <begin position="191"/>
        <end position="202"/>
    </location>
</feature>
<evidence type="ECO:0008006" key="4">
    <source>
        <dbReference type="Google" id="ProtNLM"/>
    </source>
</evidence>
<dbReference type="EMBL" id="JAQQPM010000001">
    <property type="protein sequence ID" value="KAK2066657.1"/>
    <property type="molecule type" value="Genomic_DNA"/>
</dbReference>
<feature type="region of interest" description="Disordered" evidence="1">
    <location>
        <begin position="176"/>
        <end position="202"/>
    </location>
</feature>
<accession>A0AAD9HXN7</accession>
<dbReference type="PANTHER" id="PTHR12652">
    <property type="entry name" value="PEROXISOMAL BIOGENESIS FACTOR 11"/>
    <property type="match status" value="1"/>
</dbReference>
<organism evidence="2 3">
    <name type="scientific">Phyllachora maydis</name>
    <dbReference type="NCBI Taxonomy" id="1825666"/>
    <lineage>
        <taxon>Eukaryota</taxon>
        <taxon>Fungi</taxon>
        <taxon>Dikarya</taxon>
        <taxon>Ascomycota</taxon>
        <taxon>Pezizomycotina</taxon>
        <taxon>Sordariomycetes</taxon>
        <taxon>Sordariomycetidae</taxon>
        <taxon>Phyllachorales</taxon>
        <taxon>Phyllachoraceae</taxon>
        <taxon>Phyllachora</taxon>
    </lineage>
</organism>
<evidence type="ECO:0000313" key="3">
    <source>
        <dbReference type="Proteomes" id="UP001217918"/>
    </source>
</evidence>
<gene>
    <name evidence="2" type="ORF">P8C59_000451</name>
</gene>
<keyword evidence="3" id="KW-1185">Reference proteome</keyword>
<proteinExistence type="predicted"/>
<feature type="region of interest" description="Disordered" evidence="1">
    <location>
        <begin position="1"/>
        <end position="25"/>
    </location>
</feature>
<evidence type="ECO:0000256" key="1">
    <source>
        <dbReference type="SAM" id="MobiDB-lite"/>
    </source>
</evidence>